<sequence>MHKKLLVLLLITGLMVSVTGCFSISCSIGSIVGRGPVETQTFDFSGFTRVQAATAFEVNIVRSDEFSVSVTTNENIFDYLALERTGDTLYVQLKAGSYTLASLKATITMPDLFSVDVSGASSATVSGFSYSHALTLKASGASSVELADMQSGELELLISGASRITGSINSGNGSFNISGVSTLEISGSGGNLVVTGSSVSSVILREFIAGNISVSYSGATSGSVNANGELDVLLSGASSLRYFGNPTLGDVNVSGGSSINQG</sequence>
<dbReference type="Proteomes" id="UP001375370">
    <property type="component" value="Chromosome"/>
</dbReference>
<dbReference type="EMBL" id="CP146612">
    <property type="protein sequence ID" value="WWX26241.1"/>
    <property type="molecule type" value="Genomic_DNA"/>
</dbReference>
<accession>A0ABZ2J644</accession>
<dbReference type="PROSITE" id="PS51257">
    <property type="entry name" value="PROKAR_LIPOPROTEIN"/>
    <property type="match status" value="1"/>
</dbReference>
<protein>
    <submittedName>
        <fullName evidence="2">DUF2807 domain-containing protein</fullName>
    </submittedName>
</protein>
<evidence type="ECO:0000313" key="2">
    <source>
        <dbReference type="EMBL" id="WWX26241.1"/>
    </source>
</evidence>
<evidence type="ECO:0000259" key="1">
    <source>
        <dbReference type="Pfam" id="PF10988"/>
    </source>
</evidence>
<feature type="domain" description="Putative auto-transporter adhesin head GIN" evidence="1">
    <location>
        <begin position="47"/>
        <end position="246"/>
    </location>
</feature>
<dbReference type="Gene3D" id="2.160.20.120">
    <property type="match status" value="1"/>
</dbReference>
<organism evidence="2 3">
    <name type="scientific">Candidatus Dehalogenimonas loeffleri</name>
    <dbReference type="NCBI Taxonomy" id="3127115"/>
    <lineage>
        <taxon>Bacteria</taxon>
        <taxon>Bacillati</taxon>
        <taxon>Chloroflexota</taxon>
        <taxon>Dehalococcoidia</taxon>
        <taxon>Dehalococcoidales</taxon>
        <taxon>Dehalococcoidaceae</taxon>
        <taxon>Dehalogenimonas</taxon>
    </lineage>
</organism>
<evidence type="ECO:0000313" key="3">
    <source>
        <dbReference type="Proteomes" id="UP001375370"/>
    </source>
</evidence>
<name>A0ABZ2J644_9CHLR</name>
<proteinExistence type="predicted"/>
<gene>
    <name evidence="2" type="ORF">V8247_04525</name>
</gene>
<dbReference type="InterPro" id="IPR021255">
    <property type="entry name" value="DUF2807"/>
</dbReference>
<keyword evidence="3" id="KW-1185">Reference proteome</keyword>
<reference evidence="2 3" key="1">
    <citation type="submission" date="2024-03" db="EMBL/GenBank/DDBJ databases">
        <title>A Dehalogenimonas Isolated from Estuarine Sediments Dihaloeliminates Chlorinated Alkanes.</title>
        <authorList>
            <person name="Yang Y."/>
            <person name="Wang H."/>
        </authorList>
    </citation>
    <scope>NUCLEOTIDE SEQUENCE [LARGE SCALE GENOMIC DNA]</scope>
    <source>
        <strain evidence="2 3">W</strain>
    </source>
</reference>
<dbReference type="RefSeq" id="WP_338739219.1">
    <property type="nucleotide sequence ID" value="NZ_CP146612.1"/>
</dbReference>
<dbReference type="Pfam" id="PF10988">
    <property type="entry name" value="DUF2807"/>
    <property type="match status" value="1"/>
</dbReference>